<dbReference type="AlphaFoldDB" id="A0A1R2BJ98"/>
<gene>
    <name evidence="3" type="ORF">SteCoe_23697</name>
</gene>
<proteinExistence type="predicted"/>
<keyword evidence="4" id="KW-1185">Reference proteome</keyword>
<feature type="signal peptide" evidence="2">
    <location>
        <begin position="1"/>
        <end position="17"/>
    </location>
</feature>
<keyword evidence="1" id="KW-0472">Membrane</keyword>
<comment type="caution">
    <text evidence="3">The sequence shown here is derived from an EMBL/GenBank/DDBJ whole genome shotgun (WGS) entry which is preliminary data.</text>
</comment>
<feature type="transmembrane region" description="Helical" evidence="1">
    <location>
        <begin position="400"/>
        <end position="417"/>
    </location>
</feature>
<accession>A0A1R2BJ98</accession>
<keyword evidence="1" id="KW-1133">Transmembrane helix</keyword>
<protein>
    <submittedName>
        <fullName evidence="3">Uncharacterized protein</fullName>
    </submittedName>
</protein>
<dbReference type="InterPro" id="IPR036322">
    <property type="entry name" value="WD40_repeat_dom_sf"/>
</dbReference>
<name>A0A1R2BJ98_9CILI</name>
<evidence type="ECO:0000313" key="3">
    <source>
        <dbReference type="EMBL" id="OMJ76850.1"/>
    </source>
</evidence>
<keyword evidence="1" id="KW-0812">Transmembrane</keyword>
<dbReference type="Proteomes" id="UP000187209">
    <property type="component" value="Unassembled WGS sequence"/>
</dbReference>
<reference evidence="3 4" key="1">
    <citation type="submission" date="2016-11" db="EMBL/GenBank/DDBJ databases">
        <title>The macronuclear genome of Stentor coeruleus: a giant cell with tiny introns.</title>
        <authorList>
            <person name="Slabodnick M."/>
            <person name="Ruby J.G."/>
            <person name="Reiff S.B."/>
            <person name="Swart E.C."/>
            <person name="Gosai S."/>
            <person name="Prabakaran S."/>
            <person name="Witkowska E."/>
            <person name="Larue G.E."/>
            <person name="Fisher S."/>
            <person name="Freeman R.M."/>
            <person name="Gunawardena J."/>
            <person name="Chu W."/>
            <person name="Stover N.A."/>
            <person name="Gregory B.D."/>
            <person name="Nowacki M."/>
            <person name="Derisi J."/>
            <person name="Roy S.W."/>
            <person name="Marshall W.F."/>
            <person name="Sood P."/>
        </authorList>
    </citation>
    <scope>NUCLEOTIDE SEQUENCE [LARGE SCALE GENOMIC DNA]</scope>
    <source>
        <strain evidence="3">WM001</strain>
    </source>
</reference>
<evidence type="ECO:0000256" key="1">
    <source>
        <dbReference type="SAM" id="Phobius"/>
    </source>
</evidence>
<organism evidence="3 4">
    <name type="scientific">Stentor coeruleus</name>
    <dbReference type="NCBI Taxonomy" id="5963"/>
    <lineage>
        <taxon>Eukaryota</taxon>
        <taxon>Sar</taxon>
        <taxon>Alveolata</taxon>
        <taxon>Ciliophora</taxon>
        <taxon>Postciliodesmatophora</taxon>
        <taxon>Heterotrichea</taxon>
        <taxon>Heterotrichida</taxon>
        <taxon>Stentoridae</taxon>
        <taxon>Stentor</taxon>
    </lineage>
</organism>
<sequence length="461" mass="50958">MFLGILVLVAAMDMIEQEIMETRHLVGLLKEKIDLIETFRLEVKDKGIEIPEDEEWKTMPGLIPQPEYDFLPNRLKHLSTLSLTTKGVDFIALKSKDSNLNIGFLVCENSLLSVFNMKGVILSTYAITNILHCAGSSTPDEPYIAIVTQQDLIILSYDGVSIQYISSHNLFNDTATPTILINYSRLGKKFWLVGDDWGRVSFYGSNGDFVGQGPTGTSKITTLDKFGSQIIFAGDHKTGILNLATMEIYQLCEPAIYPIIDVAQDFSATILYAACENGDIFVYDTKHVTSSSAPSCKSVGRMKYPGKPNKIAVIRGSLLVVSEDIMCSFNVTGLENDVFYPPACYKVDWNDKDFKIKSLRLPNSGNYLLMYGLNQIQSFDVGFGAVITATGGWDFGGDKILSILMVIGGIVMWRYFLAGRGKDKKNQVGNNKVKGIQGGSAGKRKVQFSETPQTFTYSDSD</sequence>
<evidence type="ECO:0000313" key="4">
    <source>
        <dbReference type="Proteomes" id="UP000187209"/>
    </source>
</evidence>
<dbReference type="SUPFAM" id="SSF50978">
    <property type="entry name" value="WD40 repeat-like"/>
    <property type="match status" value="1"/>
</dbReference>
<feature type="chain" id="PRO_5012819744" evidence="2">
    <location>
        <begin position="18"/>
        <end position="461"/>
    </location>
</feature>
<evidence type="ECO:0000256" key="2">
    <source>
        <dbReference type="SAM" id="SignalP"/>
    </source>
</evidence>
<dbReference type="EMBL" id="MPUH01000608">
    <property type="protein sequence ID" value="OMJ76850.1"/>
    <property type="molecule type" value="Genomic_DNA"/>
</dbReference>
<keyword evidence="2" id="KW-0732">Signal</keyword>